<dbReference type="InterPro" id="IPR050495">
    <property type="entry name" value="ATG22/LtaA_families"/>
</dbReference>
<keyword evidence="9 10" id="KW-0472">Membrane</keyword>
<sequence>MRSSDDTDAGVSLLDNYHNDDDVSSQSPLLEEEQFTSDIKQPSTTNLEILGWTIYAWAAEPFIVSVVGTYVPLLLEQIARDNGVQLSDKLTPCVGGSHDPNIPLPDPPSDSMLKYVRDNISVNGGEANTCVLPVLGGRFFIDPSSYALYTFSLSVLVQTIVVISMSGAADRGSHRKTLLLTFGVFGGLSTMMFWSVQNNGYYLASLLCILANSAFGCVNVCGNSFLSLLVNNHESVKRISKNDPLRLSKIGEVSSRISGYGAALGYVSALVVQILTMLVILKIRHNPNVDSLIYPIKVVIGIVGLWWLVFQVPLAILLKSRPSKELKIDHLKYPSPGDDQYLRKIIGYKYQIIKAYIWHGYRMLLLSIRLASQLKDISFFLLGWFIVSDSLTTINSTAILFAKSSLQMSTIELSQIGILTMISAIIGSIIIPSVIQPYFKLDIKRTMIYIIIWAAFIPFYGVAGFFFKGIGLHHKVEMYFLAIWYGFSLGGIATISRSLYSMLIPKGQESIFFALFSITDKGSSIIGPVLVGLIIDVTHDIRKCFWALLALLIAAVPVFWYGVDLDRGLREANILEAADDDLNDD</sequence>
<evidence type="ECO:0000256" key="4">
    <source>
        <dbReference type="ARBA" id="ARBA00022554"/>
    </source>
</evidence>
<protein>
    <recommendedName>
        <fullName evidence="10">Autophagy-related protein</fullName>
    </recommendedName>
</protein>
<keyword evidence="5 10" id="KW-0812">Transmembrane</keyword>
<feature type="region of interest" description="Disordered" evidence="11">
    <location>
        <begin position="1"/>
        <end position="37"/>
    </location>
</feature>
<dbReference type="CDD" id="cd17483">
    <property type="entry name" value="MFS_Atg22_like"/>
    <property type="match status" value="1"/>
</dbReference>
<dbReference type="InterPro" id="IPR036259">
    <property type="entry name" value="MFS_trans_sf"/>
</dbReference>
<feature type="transmembrane region" description="Helical" evidence="10">
    <location>
        <begin position="544"/>
        <end position="563"/>
    </location>
</feature>
<feature type="transmembrane region" description="Helical" evidence="10">
    <location>
        <begin position="257"/>
        <end position="280"/>
    </location>
</feature>
<feature type="transmembrane region" description="Helical" evidence="10">
    <location>
        <begin position="292"/>
        <end position="318"/>
    </location>
</feature>
<evidence type="ECO:0000256" key="2">
    <source>
        <dbReference type="ARBA" id="ARBA00006978"/>
    </source>
</evidence>
<evidence type="ECO:0000256" key="8">
    <source>
        <dbReference type="ARBA" id="ARBA00023006"/>
    </source>
</evidence>
<evidence type="ECO:0000256" key="7">
    <source>
        <dbReference type="ARBA" id="ARBA00022989"/>
    </source>
</evidence>
<evidence type="ECO:0000256" key="1">
    <source>
        <dbReference type="ARBA" id="ARBA00004128"/>
    </source>
</evidence>
<evidence type="ECO:0000256" key="9">
    <source>
        <dbReference type="ARBA" id="ARBA00023136"/>
    </source>
</evidence>
<dbReference type="GO" id="GO:0006914">
    <property type="term" value="P:autophagy"/>
    <property type="evidence" value="ECO:0007669"/>
    <property type="project" value="UniProtKB-KW"/>
</dbReference>
<feature type="transmembrane region" description="Helical" evidence="10">
    <location>
        <begin position="146"/>
        <end position="165"/>
    </location>
</feature>
<keyword evidence="7 10" id="KW-1133">Transmembrane helix</keyword>
<comment type="function">
    <text evidence="10">Vacuolar effluxer which mediate the efflux of amino acids resulting from autophagic degradation. The release of autophagic amino acids allows the maintenance of protein synthesis and viability during nitrogen starvation.</text>
</comment>
<accession>A0A1E4SZE3</accession>
<feature type="transmembrane region" description="Helical" evidence="10">
    <location>
        <begin position="202"/>
        <end position="230"/>
    </location>
</feature>
<proteinExistence type="inferred from homology"/>
<dbReference type="Proteomes" id="UP000094801">
    <property type="component" value="Unassembled WGS sequence"/>
</dbReference>
<dbReference type="Pfam" id="PF11700">
    <property type="entry name" value="ATG22"/>
    <property type="match status" value="1"/>
</dbReference>
<feature type="transmembrane region" description="Helical" evidence="10">
    <location>
        <begin position="479"/>
        <end position="499"/>
    </location>
</feature>
<evidence type="ECO:0000256" key="11">
    <source>
        <dbReference type="SAM" id="MobiDB-lite"/>
    </source>
</evidence>
<evidence type="ECO:0000313" key="13">
    <source>
        <dbReference type="Proteomes" id="UP000094801"/>
    </source>
</evidence>
<keyword evidence="3 10" id="KW-0813">Transport</keyword>
<evidence type="ECO:0000256" key="3">
    <source>
        <dbReference type="ARBA" id="ARBA00022448"/>
    </source>
</evidence>
<keyword evidence="6 10" id="KW-0029">Amino-acid transport</keyword>
<keyword evidence="13" id="KW-1185">Reference proteome</keyword>
<feature type="transmembrane region" description="Helical" evidence="10">
    <location>
        <begin position="177"/>
        <end position="196"/>
    </location>
</feature>
<evidence type="ECO:0000313" key="12">
    <source>
        <dbReference type="EMBL" id="ODV84850.1"/>
    </source>
</evidence>
<dbReference type="AlphaFoldDB" id="A0A1E4SZE3"/>
<comment type="subcellular location">
    <subcellularLocation>
        <location evidence="1 10">Vacuole membrane</location>
        <topology evidence="1 10">Multi-pass membrane protein</topology>
    </subcellularLocation>
</comment>
<dbReference type="PANTHER" id="PTHR23519:SF1">
    <property type="entry name" value="AUTOPHAGY-RELATED PROTEIN 22"/>
    <property type="match status" value="1"/>
</dbReference>
<dbReference type="STRING" id="983967.A0A1E4SZE3"/>
<evidence type="ECO:0000256" key="5">
    <source>
        <dbReference type="ARBA" id="ARBA00022692"/>
    </source>
</evidence>
<evidence type="ECO:0000256" key="10">
    <source>
        <dbReference type="RuleBase" id="RU363073"/>
    </source>
</evidence>
<dbReference type="OrthoDB" id="42657at2759"/>
<feature type="transmembrane region" description="Helical" evidence="10">
    <location>
        <begin position="511"/>
        <end position="535"/>
    </location>
</feature>
<dbReference type="InterPro" id="IPR044738">
    <property type="entry name" value="Atg22"/>
</dbReference>
<feature type="transmembrane region" description="Helical" evidence="10">
    <location>
        <begin position="447"/>
        <end position="467"/>
    </location>
</feature>
<keyword evidence="8 10" id="KW-0072">Autophagy</keyword>
<dbReference type="SUPFAM" id="SSF103473">
    <property type="entry name" value="MFS general substrate transporter"/>
    <property type="match status" value="1"/>
</dbReference>
<gene>
    <name evidence="12" type="ORF">CANARDRAFT_8421</name>
</gene>
<feature type="transmembrane region" description="Helical" evidence="10">
    <location>
        <begin position="413"/>
        <end position="435"/>
    </location>
</feature>
<dbReference type="EMBL" id="KV453855">
    <property type="protein sequence ID" value="ODV84850.1"/>
    <property type="molecule type" value="Genomic_DNA"/>
</dbReference>
<keyword evidence="4 10" id="KW-0926">Vacuole</keyword>
<dbReference type="InterPro" id="IPR024671">
    <property type="entry name" value="Atg22-like"/>
</dbReference>
<name>A0A1E4SZE3_9ASCO</name>
<dbReference type="PANTHER" id="PTHR23519">
    <property type="entry name" value="AUTOPHAGY-RELATED PROTEIN 22"/>
    <property type="match status" value="1"/>
</dbReference>
<dbReference type="GO" id="GO:0032974">
    <property type="term" value="P:amino acid transmembrane export from vacuole"/>
    <property type="evidence" value="ECO:0007669"/>
    <property type="project" value="InterPro"/>
</dbReference>
<comment type="similarity">
    <text evidence="2 10">Belongs to the ATG22 family.</text>
</comment>
<dbReference type="GO" id="GO:0005774">
    <property type="term" value="C:vacuolar membrane"/>
    <property type="evidence" value="ECO:0007669"/>
    <property type="project" value="UniProtKB-SubCell"/>
</dbReference>
<dbReference type="Gene3D" id="1.20.1250.20">
    <property type="entry name" value="MFS general substrate transporter like domains"/>
    <property type="match status" value="1"/>
</dbReference>
<evidence type="ECO:0000256" key="6">
    <source>
        <dbReference type="ARBA" id="ARBA00022970"/>
    </source>
</evidence>
<feature type="transmembrane region" description="Helical" evidence="10">
    <location>
        <begin position="377"/>
        <end position="401"/>
    </location>
</feature>
<reference evidence="13" key="1">
    <citation type="submission" date="2016-04" db="EMBL/GenBank/DDBJ databases">
        <title>Comparative genomics of biotechnologically important yeasts.</title>
        <authorList>
            <consortium name="DOE Joint Genome Institute"/>
            <person name="Riley R."/>
            <person name="Haridas S."/>
            <person name="Wolfe K.H."/>
            <person name="Lopes M.R."/>
            <person name="Hittinger C.T."/>
            <person name="Goker M."/>
            <person name="Salamov A."/>
            <person name="Wisecaver J."/>
            <person name="Long T.M."/>
            <person name="Aerts A.L."/>
            <person name="Barry K."/>
            <person name="Choi C."/>
            <person name="Clum A."/>
            <person name="Coughlan A.Y."/>
            <person name="Deshpande S."/>
            <person name="Douglass A.P."/>
            <person name="Hanson S.J."/>
            <person name="Klenk H.-P."/>
            <person name="Labutti K."/>
            <person name="Lapidus A."/>
            <person name="Lindquist E."/>
            <person name="Lipzen A."/>
            <person name="Meier-Kolthoff J.P."/>
            <person name="Ohm R.A."/>
            <person name="Otillar R.P."/>
            <person name="Pangilinan J."/>
            <person name="Peng Y."/>
            <person name="Rokas A."/>
            <person name="Rosa C.A."/>
            <person name="Scheuner C."/>
            <person name="Sibirny A.A."/>
            <person name="Slot J.C."/>
            <person name="Stielow J.B."/>
            <person name="Sun H."/>
            <person name="Kurtzman C.P."/>
            <person name="Blackwell M."/>
            <person name="Grigoriev I.V."/>
            <person name="Jeffries T.W."/>
        </authorList>
    </citation>
    <scope>NUCLEOTIDE SEQUENCE [LARGE SCALE GENOMIC DNA]</scope>
    <source>
        <strain evidence="13">NRRL YB-2248</strain>
    </source>
</reference>
<organism evidence="12 13">
    <name type="scientific">[Candida] arabinofermentans NRRL YB-2248</name>
    <dbReference type="NCBI Taxonomy" id="983967"/>
    <lineage>
        <taxon>Eukaryota</taxon>
        <taxon>Fungi</taxon>
        <taxon>Dikarya</taxon>
        <taxon>Ascomycota</taxon>
        <taxon>Saccharomycotina</taxon>
        <taxon>Pichiomycetes</taxon>
        <taxon>Pichiales</taxon>
        <taxon>Pichiaceae</taxon>
        <taxon>Ogataea</taxon>
        <taxon>Ogataea/Candida clade</taxon>
    </lineage>
</organism>